<evidence type="ECO:0000259" key="9">
    <source>
        <dbReference type="PROSITE" id="PS52004"/>
    </source>
</evidence>
<keyword evidence="2" id="KW-0597">Phosphoprotein</keyword>
<dbReference type="SMART" id="SM00822">
    <property type="entry name" value="PKS_KR"/>
    <property type="match status" value="1"/>
</dbReference>
<dbReference type="InterPro" id="IPR001227">
    <property type="entry name" value="Ac_transferase_dom_sf"/>
</dbReference>
<feature type="region of interest" description="Disordered" evidence="7">
    <location>
        <begin position="1090"/>
        <end position="1198"/>
    </location>
</feature>
<dbReference type="PROSITE" id="PS50075">
    <property type="entry name" value="CARRIER"/>
    <property type="match status" value="1"/>
</dbReference>
<proteinExistence type="predicted"/>
<evidence type="ECO:0000256" key="7">
    <source>
        <dbReference type="SAM" id="MobiDB-lite"/>
    </source>
</evidence>
<evidence type="ECO:0000256" key="1">
    <source>
        <dbReference type="ARBA" id="ARBA00022450"/>
    </source>
</evidence>
<dbReference type="InterPro" id="IPR057326">
    <property type="entry name" value="KR_dom"/>
</dbReference>
<dbReference type="PROSITE" id="PS52019">
    <property type="entry name" value="PKS_MFAS_DH"/>
    <property type="match status" value="1"/>
</dbReference>
<feature type="compositionally biased region" description="Low complexity" evidence="7">
    <location>
        <begin position="1112"/>
        <end position="1125"/>
    </location>
</feature>
<evidence type="ECO:0000313" key="11">
    <source>
        <dbReference type="EMBL" id="QQC92398.1"/>
    </source>
</evidence>
<keyword evidence="5" id="KW-0012">Acyltransferase</keyword>
<feature type="region of interest" description="N-terminal hotdog fold" evidence="6">
    <location>
        <begin position="1776"/>
        <end position="1903"/>
    </location>
</feature>
<keyword evidence="1" id="KW-0596">Phosphopantetheine</keyword>
<dbReference type="Pfam" id="PF00698">
    <property type="entry name" value="Acyl_transf_1"/>
    <property type="match status" value="1"/>
</dbReference>
<feature type="region of interest" description="Disordered" evidence="7">
    <location>
        <begin position="1287"/>
        <end position="1312"/>
    </location>
</feature>
<evidence type="ECO:0000256" key="5">
    <source>
        <dbReference type="ARBA" id="ARBA00023315"/>
    </source>
</evidence>
<evidence type="ECO:0000259" key="10">
    <source>
        <dbReference type="PROSITE" id="PS52019"/>
    </source>
</evidence>
<evidence type="ECO:0000256" key="2">
    <source>
        <dbReference type="ARBA" id="ARBA00022553"/>
    </source>
</evidence>
<dbReference type="CDD" id="cd08953">
    <property type="entry name" value="KR_2_SDR_x"/>
    <property type="match status" value="1"/>
</dbReference>
<dbReference type="RefSeq" id="WP_198504156.1">
    <property type="nucleotide sequence ID" value="NZ_CP065959.1"/>
</dbReference>
<name>A0A7T4PLP5_9ACTN</name>
<evidence type="ECO:0000259" key="8">
    <source>
        <dbReference type="PROSITE" id="PS50075"/>
    </source>
</evidence>
<dbReference type="PANTHER" id="PTHR43074:SF1">
    <property type="entry name" value="BETA-KETOACYL SYNTHASE FAMILY PROTEIN-RELATED"/>
    <property type="match status" value="1"/>
</dbReference>
<dbReference type="Pfam" id="PF08659">
    <property type="entry name" value="KR"/>
    <property type="match status" value="1"/>
</dbReference>
<keyword evidence="4" id="KW-0045">Antibiotic biosynthesis</keyword>
<dbReference type="InterPro" id="IPR014031">
    <property type="entry name" value="Ketoacyl_synth_C"/>
</dbReference>
<dbReference type="PROSITE" id="PS52004">
    <property type="entry name" value="KS3_2"/>
    <property type="match status" value="1"/>
</dbReference>
<accession>A0A7T4PLP5</accession>
<dbReference type="SUPFAM" id="SSF47336">
    <property type="entry name" value="ACP-like"/>
    <property type="match status" value="1"/>
</dbReference>
<feature type="compositionally biased region" description="Polar residues" evidence="7">
    <location>
        <begin position="951"/>
        <end position="962"/>
    </location>
</feature>
<dbReference type="InterPro" id="IPR042104">
    <property type="entry name" value="PKS_dehydratase_sf"/>
</dbReference>
<dbReference type="CDD" id="cd00833">
    <property type="entry name" value="PKS"/>
    <property type="match status" value="1"/>
</dbReference>
<dbReference type="SMART" id="SM00827">
    <property type="entry name" value="PKS_AT"/>
    <property type="match status" value="1"/>
</dbReference>
<dbReference type="SUPFAM" id="SSF52151">
    <property type="entry name" value="FabD/lysophospholipase-like"/>
    <property type="match status" value="1"/>
</dbReference>
<dbReference type="SMART" id="SM00825">
    <property type="entry name" value="PKS_KS"/>
    <property type="match status" value="1"/>
</dbReference>
<dbReference type="InterPro" id="IPR016039">
    <property type="entry name" value="Thiolase-like"/>
</dbReference>
<dbReference type="GO" id="GO:0006633">
    <property type="term" value="P:fatty acid biosynthetic process"/>
    <property type="evidence" value="ECO:0007669"/>
    <property type="project" value="InterPro"/>
</dbReference>
<dbReference type="Gene3D" id="3.40.47.10">
    <property type="match status" value="1"/>
</dbReference>
<sequence length="2052" mass="217418">MPPTVPFDQAPPGAKPLSIAVIGLGSLLPGSENVEEFWRDVLNKRDRMTAIPESHWLIDDYFDPDPSVADKTYARRGAFLSPVAYDPLAFGTPPATLEATDTTQLLSLFVAERALRDAFGDTFTESARERTGVVVGTGALELLTHMSSRLQRPVWLKALRECGISEENVQRVCDRIAGHYVPWQEATFPGLLSNVVAGRIANRFDLHGINHTTDAACASSLAALSVAVDQLVLGRADIMLAGGVDTLNDPTMYLCFSKTPALSPSGDCRPFSADADGTMLGEGLVMFVLKRLQDAERDHDRVYAVLRGMGASSDGRGSAIYAPTATGQARALRRAYQMAGYSPDTVELVEAHGTGTKAGDAAEFEALRRVFAESGRAGEQWCALGSVKSQIGHTKSAAGAAGLLKVVLALHHKILPPTIKVSRPNPDLDLASSPLYLNTEARPWVRAPDHPRRASVSSFGFGGSNFHLTLEEYRPASAAGAGFRSTTRRDTADHAAGRLRNAPSELIVVGGADVQECLDQARSLREKRTSLGDAARASQLRFASTATTRLALVCADLADMEEKIRQAATVAGVGTTPVSVPGGAVCLDTQPAPAGADGSIAYVFAGQGVQYPGMGADLAMFHPDALDAWNQAIRLREAVEVDVHQVAFPPAVFSDEDRRAQNALLTDTRWAQPALAVTCLAQLRLLDRLGVTPSSTIGHSFGELVALHAAGVYSEADLVRLATARGTLVADAARTQGAMLALVGPAEDVDDLLKRLDGERIWAANFNSPTQTVLSGTTESVARAEQEAHRAGFSTHRLQASAAFHSPLIAPAVEPFTACLDNTRMVAPRLPVYANEDGGVYPTDPERIRRRLAQHLTSPVRFARGIESMYEAGARTFIEVGAGSALSGLIGQILADRPHLTVNLDQRGHNGVTAFHEALGRLAVAGVPLDFGALWAPFTPSLLNPPRSRSKMTTEISGTNHQRPYPPSGGTQPPPDPNRNGAPPFGGESVARPAPARTPSQPYPAPEAVTSDRAATLPAEQTVSQVTPTAVTRSTPMRHWLSAFEQVQRANGEVHCAYTRAMAESHMAFMRTAEASLNGLASVLGQTAAYPTTADDGPARVSAPGREPAPKMPRAPAAPAEPAAEPVRRTSAEVMPPAPDLPPTSDLTPAPDLAPAPNPATAPTHMSVPAPPPARTPTSAQAPAPVQATPAPTGSEPTTGFADPAVRHIEEMLLEIVSEQTRYPRDLLDATMDLEADLGIDSIKRVQMLARIRSDIPDLPDIEATELAQLRTLGAIAARFVAARESRGRATATSSGDSDDSEGEPGSPLDRIVHHRVKSPAPGFRLPGLYGRTLQITDDGGGVAAALVDVLIARGQSACVVDDISPPADAVLHLGGLRDVTGTESALAVLRDVFATARRVAAHVVSGDVVFVVVQDTGGDFAEEAAGDQPVLGGLAALARTADVEWPDAVVKAIDCARHPGDPMITARRLADELLRGGDERDVGLRQDGTRLLLRTTLAPLTEPSATPPLAVGAESVLLVSGGGRGVTAECARALAAAHRPHLALIGRTPLAQESEVLRAARGEDAVQRTLIQEARAQGGGTKPSPAIIRARVHAVLAAREIRATLHDLVQTGAKARYYCADVSDPEALRHVVDDVHDVWGPVTGIIHGAGVIADKVIAEKTDEQFAHVLDTKVNGLLALLGAVEGDPIDLLCLFSSVSAWHGNAGQCDYAMANEAVEHLAVAHAAQWPRCRVKAIAWGPWRGGMVTADLAEHFGRQGVALIPEPAGAQAFVRELHNPDGVRVLISPAAPHPGRSSTRAHRVRAADLVLCRDSHAYLRDHSIRGTPVVPLALGAEWIMRLTNSHRLTGLQVLRRIALEGDKNDRLLVELRVHDAPDGSRVARLGPRGPAPYYTAVIPTAPHRVNPFPSDSAADSLGVTLGDPYAARALFQGPAFRLIHHACLWGHDGAQSVVHGLHDSTWPLEPWHTDAAAVDAGVQTATLWAEHALGRVTVPMGVEDYLLHAAGPAPGPVRCVIRPVAVRDTDLSCDITLCDEDGPPRAHLRGVTLVTVPT</sequence>
<dbReference type="InterPro" id="IPR036736">
    <property type="entry name" value="ACP-like_sf"/>
</dbReference>
<feature type="active site" description="Proton acceptor; for dehydratase activity" evidence="6">
    <location>
        <position position="1820"/>
    </location>
</feature>
<dbReference type="InterPro" id="IPR016036">
    <property type="entry name" value="Malonyl_transacylase_ACP-bd"/>
</dbReference>
<dbReference type="PANTHER" id="PTHR43074">
    <property type="entry name" value="OMEGA-3 POLYUNSATURATED FATTY ACID SYNTHASE PFAB-RELATED"/>
    <property type="match status" value="1"/>
</dbReference>
<feature type="region of interest" description="C-terminal hotdog fold" evidence="6">
    <location>
        <begin position="1914"/>
        <end position="2052"/>
    </location>
</feature>
<dbReference type="PROSITE" id="PS00606">
    <property type="entry name" value="KS3_1"/>
    <property type="match status" value="1"/>
</dbReference>
<dbReference type="Proteomes" id="UP000596130">
    <property type="component" value="Chromosome"/>
</dbReference>
<dbReference type="EMBL" id="CP065959">
    <property type="protein sequence ID" value="QQC92398.1"/>
    <property type="molecule type" value="Genomic_DNA"/>
</dbReference>
<dbReference type="Pfam" id="PF00550">
    <property type="entry name" value="PP-binding"/>
    <property type="match status" value="1"/>
</dbReference>
<evidence type="ECO:0000256" key="3">
    <source>
        <dbReference type="ARBA" id="ARBA00022679"/>
    </source>
</evidence>
<dbReference type="Pfam" id="PF02801">
    <property type="entry name" value="Ketoacyl-synt_C"/>
    <property type="match status" value="1"/>
</dbReference>
<dbReference type="Pfam" id="PF00109">
    <property type="entry name" value="ketoacyl-synt"/>
    <property type="match status" value="1"/>
</dbReference>
<dbReference type="InterPro" id="IPR013968">
    <property type="entry name" value="PKS_KR"/>
</dbReference>
<dbReference type="InterPro" id="IPR016035">
    <property type="entry name" value="Acyl_Trfase/lysoPLipase"/>
</dbReference>
<evidence type="ECO:0000256" key="6">
    <source>
        <dbReference type="PROSITE-ProRule" id="PRU01363"/>
    </source>
</evidence>
<dbReference type="Gene3D" id="3.40.366.10">
    <property type="entry name" value="Malonyl-Coenzyme A Acyl Carrier Protein, domain 2"/>
    <property type="match status" value="1"/>
</dbReference>
<feature type="region of interest" description="Disordered" evidence="7">
    <location>
        <begin position="940"/>
        <end position="1012"/>
    </location>
</feature>
<feature type="domain" description="PKS/mFAS DH" evidence="10">
    <location>
        <begin position="1776"/>
        <end position="2052"/>
    </location>
</feature>
<dbReference type="InterPro" id="IPR014030">
    <property type="entry name" value="Ketoacyl_synth_N"/>
</dbReference>
<feature type="domain" description="Ketosynthase family 3 (KS3)" evidence="9">
    <location>
        <begin position="16"/>
        <end position="472"/>
    </location>
</feature>
<feature type="compositionally biased region" description="Low complexity" evidence="7">
    <location>
        <begin position="1176"/>
        <end position="1193"/>
    </location>
</feature>
<gene>
    <name evidence="11" type="ORF">I8755_31400</name>
</gene>
<evidence type="ECO:0000313" key="12">
    <source>
        <dbReference type="Proteomes" id="UP000596130"/>
    </source>
</evidence>
<dbReference type="InterPro" id="IPR036291">
    <property type="entry name" value="NAD(P)-bd_dom_sf"/>
</dbReference>
<dbReference type="InterPro" id="IPR009081">
    <property type="entry name" value="PP-bd_ACP"/>
</dbReference>
<dbReference type="Gene3D" id="3.30.70.250">
    <property type="entry name" value="Malonyl-CoA ACP transacylase, ACP-binding"/>
    <property type="match status" value="1"/>
</dbReference>
<dbReference type="InterPro" id="IPR018201">
    <property type="entry name" value="Ketoacyl_synth_AS"/>
</dbReference>
<dbReference type="GO" id="GO:0017000">
    <property type="term" value="P:antibiotic biosynthetic process"/>
    <property type="evidence" value="ECO:0007669"/>
    <property type="project" value="UniProtKB-KW"/>
</dbReference>
<dbReference type="InterPro" id="IPR052568">
    <property type="entry name" value="PKS-FAS_Synthase"/>
</dbReference>
<dbReference type="InterPro" id="IPR014043">
    <property type="entry name" value="Acyl_transferase_dom"/>
</dbReference>
<feature type="active site" description="Proton donor; for dehydratase activity" evidence="6">
    <location>
        <position position="1973"/>
    </location>
</feature>
<reference evidence="11 12" key="1">
    <citation type="submission" date="2020-12" db="EMBL/GenBank/DDBJ databases">
        <title>Identification and biosynthesis of polyene macrolides produced by Streptomyces alfalfae Men-myco-93-63.</title>
        <authorList>
            <person name="Liu D."/>
            <person name="Li Y."/>
            <person name="Liu L."/>
            <person name="Han X."/>
            <person name="Shen F."/>
        </authorList>
    </citation>
    <scope>NUCLEOTIDE SEQUENCE [LARGE SCALE GENOMIC DNA]</scope>
    <source>
        <strain evidence="11 12">Men-myco-93-63</strain>
    </source>
</reference>
<feature type="domain" description="Carrier" evidence="8">
    <location>
        <begin position="1207"/>
        <end position="1284"/>
    </location>
</feature>
<dbReference type="SUPFAM" id="SSF53901">
    <property type="entry name" value="Thiolase-like"/>
    <property type="match status" value="1"/>
</dbReference>
<dbReference type="InterPro" id="IPR049900">
    <property type="entry name" value="PKS_mFAS_DH"/>
</dbReference>
<dbReference type="InterPro" id="IPR020841">
    <property type="entry name" value="PKS_Beta-ketoAc_synthase_dom"/>
</dbReference>
<dbReference type="SUPFAM" id="SSF51735">
    <property type="entry name" value="NAD(P)-binding Rossmann-fold domains"/>
    <property type="match status" value="2"/>
</dbReference>
<protein>
    <submittedName>
        <fullName evidence="11">SDR family oxidoreductase</fullName>
    </submittedName>
</protein>
<organism evidence="11 12">
    <name type="scientific">Streptomyces alfalfae</name>
    <dbReference type="NCBI Taxonomy" id="1642299"/>
    <lineage>
        <taxon>Bacteria</taxon>
        <taxon>Bacillati</taxon>
        <taxon>Actinomycetota</taxon>
        <taxon>Actinomycetes</taxon>
        <taxon>Kitasatosporales</taxon>
        <taxon>Streptomycetaceae</taxon>
        <taxon>Streptomyces</taxon>
    </lineage>
</organism>
<evidence type="ECO:0000256" key="4">
    <source>
        <dbReference type="ARBA" id="ARBA00023194"/>
    </source>
</evidence>
<feature type="compositionally biased region" description="Pro residues" evidence="7">
    <location>
        <begin position="964"/>
        <end position="977"/>
    </location>
</feature>
<dbReference type="Gene3D" id="3.10.129.110">
    <property type="entry name" value="Polyketide synthase dehydratase"/>
    <property type="match status" value="1"/>
</dbReference>
<dbReference type="Gene3D" id="3.40.50.720">
    <property type="entry name" value="NAD(P)-binding Rossmann-like Domain"/>
    <property type="match status" value="1"/>
</dbReference>
<dbReference type="GO" id="GO:0004315">
    <property type="term" value="F:3-oxoacyl-[acyl-carrier-protein] synthase activity"/>
    <property type="evidence" value="ECO:0007669"/>
    <property type="project" value="InterPro"/>
</dbReference>
<keyword evidence="3" id="KW-0808">Transferase</keyword>
<dbReference type="SUPFAM" id="SSF55048">
    <property type="entry name" value="Probable ACP-binding domain of malonyl-CoA ACP transacylase"/>
    <property type="match status" value="1"/>
</dbReference>
<dbReference type="Gene3D" id="1.10.1200.10">
    <property type="entry name" value="ACP-like"/>
    <property type="match status" value="1"/>
</dbReference>